<evidence type="ECO:0000313" key="1">
    <source>
        <dbReference type="EMBL" id="GMN53920.1"/>
    </source>
</evidence>
<dbReference type="AlphaFoldDB" id="A0AA88DDB9"/>
<accession>A0AA88DDB9</accession>
<reference evidence="1" key="1">
    <citation type="submission" date="2023-07" db="EMBL/GenBank/DDBJ databases">
        <title>draft genome sequence of fig (Ficus carica).</title>
        <authorList>
            <person name="Takahashi T."/>
            <person name="Nishimura K."/>
        </authorList>
    </citation>
    <scope>NUCLEOTIDE SEQUENCE</scope>
</reference>
<protein>
    <submittedName>
        <fullName evidence="1">Uncharacterized protein</fullName>
    </submittedName>
</protein>
<name>A0AA88DDB9_FICCA</name>
<keyword evidence="2" id="KW-1185">Reference proteome</keyword>
<proteinExistence type="predicted"/>
<dbReference type="EMBL" id="BTGU01000048">
    <property type="protein sequence ID" value="GMN53920.1"/>
    <property type="molecule type" value="Genomic_DNA"/>
</dbReference>
<comment type="caution">
    <text evidence="1">The sequence shown here is derived from an EMBL/GenBank/DDBJ whole genome shotgun (WGS) entry which is preliminary data.</text>
</comment>
<organism evidence="1 2">
    <name type="scientific">Ficus carica</name>
    <name type="common">Common fig</name>
    <dbReference type="NCBI Taxonomy" id="3494"/>
    <lineage>
        <taxon>Eukaryota</taxon>
        <taxon>Viridiplantae</taxon>
        <taxon>Streptophyta</taxon>
        <taxon>Embryophyta</taxon>
        <taxon>Tracheophyta</taxon>
        <taxon>Spermatophyta</taxon>
        <taxon>Magnoliopsida</taxon>
        <taxon>eudicotyledons</taxon>
        <taxon>Gunneridae</taxon>
        <taxon>Pentapetalae</taxon>
        <taxon>rosids</taxon>
        <taxon>fabids</taxon>
        <taxon>Rosales</taxon>
        <taxon>Moraceae</taxon>
        <taxon>Ficeae</taxon>
        <taxon>Ficus</taxon>
    </lineage>
</organism>
<evidence type="ECO:0000313" key="2">
    <source>
        <dbReference type="Proteomes" id="UP001187192"/>
    </source>
</evidence>
<sequence length="126" mass="13878">MLRHVDVFSTSEPFSLAGITYSAISDVTSSRSTKDGVDYVLLPRLVGPITRSWILVSGRPGSVDRSDWGNYSFHKLSQVAIPDQQLDLVSKLYAVLRVVAHVLVEVAVFVLVSSSTICSDWLRVPE</sequence>
<dbReference type="Proteomes" id="UP001187192">
    <property type="component" value="Unassembled WGS sequence"/>
</dbReference>
<gene>
    <name evidence="1" type="ORF">TIFTF001_023064</name>
</gene>